<dbReference type="AlphaFoldDB" id="A0A1M5X5Z6"/>
<organism evidence="1 2">
    <name type="scientific">Clostridium collagenovorans DSM 3089</name>
    <dbReference type="NCBI Taxonomy" id="1121306"/>
    <lineage>
        <taxon>Bacteria</taxon>
        <taxon>Bacillati</taxon>
        <taxon>Bacillota</taxon>
        <taxon>Clostridia</taxon>
        <taxon>Eubacteriales</taxon>
        <taxon>Clostridiaceae</taxon>
        <taxon>Clostridium</taxon>
    </lineage>
</organism>
<sequence length="155" mass="17828">MIEINQELHLKNLLSFRKNLTQAELQKELIDIDSFIKENGLTVIGPKISTTYSVTQSMMPTMDIEILIPVDKIFSENHMYNLKKELKLTNCLKLEHRGNPQSMQQNIILIQQYIKDKGLMPISSLYTVSLNEAKTPDELENYVAELYLSISPNIT</sequence>
<evidence type="ECO:0000313" key="1">
    <source>
        <dbReference type="EMBL" id="SHH95062.1"/>
    </source>
</evidence>
<gene>
    <name evidence="1" type="ORF">SAMN02745196_02021</name>
</gene>
<dbReference type="Gene3D" id="3.20.80.10">
    <property type="entry name" value="Regulatory factor, effector binding domain"/>
    <property type="match status" value="1"/>
</dbReference>
<name>A0A1M5X5Z6_9CLOT</name>
<dbReference type="EMBL" id="FQXP01000007">
    <property type="protein sequence ID" value="SHH95062.1"/>
    <property type="molecule type" value="Genomic_DNA"/>
</dbReference>
<accession>A0A1M5X5Z6</accession>
<dbReference type="Proteomes" id="UP000184526">
    <property type="component" value="Unassembled WGS sequence"/>
</dbReference>
<dbReference type="OrthoDB" id="2606326at2"/>
<protein>
    <submittedName>
        <fullName evidence="1">Effector-binding domain-containing protein</fullName>
    </submittedName>
</protein>
<dbReference type="STRING" id="1121306.SAMN02745196_02021"/>
<reference evidence="1 2" key="1">
    <citation type="submission" date="2016-11" db="EMBL/GenBank/DDBJ databases">
        <authorList>
            <person name="Jaros S."/>
            <person name="Januszkiewicz K."/>
            <person name="Wedrychowicz H."/>
        </authorList>
    </citation>
    <scope>NUCLEOTIDE SEQUENCE [LARGE SCALE GENOMIC DNA]</scope>
    <source>
        <strain evidence="1 2">DSM 3089</strain>
    </source>
</reference>
<proteinExistence type="predicted"/>
<evidence type="ECO:0000313" key="2">
    <source>
        <dbReference type="Proteomes" id="UP000184526"/>
    </source>
</evidence>
<keyword evidence="2" id="KW-1185">Reference proteome</keyword>
<dbReference type="RefSeq" id="WP_072831894.1">
    <property type="nucleotide sequence ID" value="NZ_FQXP01000007.1"/>
</dbReference>
<dbReference type="InterPro" id="IPR011256">
    <property type="entry name" value="Reg_factor_effector_dom_sf"/>
</dbReference>